<protein>
    <recommendedName>
        <fullName evidence="3">DUF3618 domain-containing protein</fullName>
    </recommendedName>
</protein>
<sequence length="330" mass="35160">MMSTEVSTDRLQREIEAQRARVDATIDDLQARLSPGQLVDEVLAYTKDSGGAFVGNLGKTAVANPLPVALLGISLAWLMTSQTRRDADASPARTDGYRSDDELYPLMPIAGESLRRVRRSSDEPGRHFVEFADEAGSKFKALSDETGRRAGHFVDEAGNTYRGFTTATGKEVKAFKDEAGALLDDASEWASHTWRSAIDAIQDARDSLGAGASRVAHMASQTGRSTTDQARQINETVVAAFRNQPLVGGALAFAAGAAIAAAFPRTESEDELMGAASDELKSSLGRQAEGAYDTAREQVADVYEKTTEHASKAVEAIEADLGNGKRAGSS</sequence>
<dbReference type="OrthoDB" id="7471221at2"/>
<dbReference type="AlphaFoldDB" id="A0A1G6DS35"/>
<keyword evidence="2" id="KW-1185">Reference proteome</keyword>
<dbReference type="Proteomes" id="UP000199071">
    <property type="component" value="Unassembled WGS sequence"/>
</dbReference>
<dbReference type="EMBL" id="FMXQ01000008">
    <property type="protein sequence ID" value="SDB47931.1"/>
    <property type="molecule type" value="Genomic_DNA"/>
</dbReference>
<dbReference type="Pfam" id="PF12277">
    <property type="entry name" value="DUF3618"/>
    <property type="match status" value="1"/>
</dbReference>
<accession>A0A1G6DS35</accession>
<dbReference type="InterPro" id="IPR022062">
    <property type="entry name" value="DUF3618"/>
</dbReference>
<proteinExistence type="predicted"/>
<evidence type="ECO:0000313" key="2">
    <source>
        <dbReference type="Proteomes" id="UP000199071"/>
    </source>
</evidence>
<dbReference type="STRING" id="665467.SAMN02982931_03691"/>
<reference evidence="1 2" key="1">
    <citation type="submission" date="2016-10" db="EMBL/GenBank/DDBJ databases">
        <authorList>
            <person name="de Groot N.N."/>
        </authorList>
    </citation>
    <scope>NUCLEOTIDE SEQUENCE [LARGE SCALE GENOMIC DNA]</scope>
    <source>
        <strain evidence="1 2">ATCC 35022</strain>
    </source>
</reference>
<gene>
    <name evidence="1" type="ORF">SAMN02982931_03691</name>
</gene>
<evidence type="ECO:0000313" key="1">
    <source>
        <dbReference type="EMBL" id="SDB47931.1"/>
    </source>
</evidence>
<organism evidence="1 2">
    <name type="scientific">Bauldia litoralis</name>
    <dbReference type="NCBI Taxonomy" id="665467"/>
    <lineage>
        <taxon>Bacteria</taxon>
        <taxon>Pseudomonadati</taxon>
        <taxon>Pseudomonadota</taxon>
        <taxon>Alphaproteobacteria</taxon>
        <taxon>Hyphomicrobiales</taxon>
        <taxon>Kaistiaceae</taxon>
        <taxon>Bauldia</taxon>
    </lineage>
</organism>
<evidence type="ECO:0008006" key="3">
    <source>
        <dbReference type="Google" id="ProtNLM"/>
    </source>
</evidence>
<name>A0A1G6DS35_9HYPH</name>